<name>A0A1I8NLA1_STOCA</name>
<protein>
    <submittedName>
        <fullName evidence="2">Uncharacterized protein</fullName>
    </submittedName>
</protein>
<evidence type="ECO:0000313" key="2">
    <source>
        <dbReference type="EnsemblMetazoa" id="SCAU000006-PA"/>
    </source>
</evidence>
<reference evidence="2" key="1">
    <citation type="submission" date="2020-05" db="UniProtKB">
        <authorList>
            <consortium name="EnsemblMetazoa"/>
        </authorList>
    </citation>
    <scope>IDENTIFICATION</scope>
    <source>
        <strain evidence="2">USDA</strain>
    </source>
</reference>
<dbReference type="KEGG" id="scac:106094586"/>
<dbReference type="STRING" id="35570.A0A1I8NLA1"/>
<dbReference type="VEuPathDB" id="VectorBase:SCAU000006"/>
<feature type="region of interest" description="Disordered" evidence="1">
    <location>
        <begin position="195"/>
        <end position="229"/>
    </location>
</feature>
<dbReference type="OrthoDB" id="8190314at2759"/>
<gene>
    <name evidence="2" type="primary">106094586</name>
</gene>
<dbReference type="EnsemblMetazoa" id="SCAU000006-RA">
    <property type="protein sequence ID" value="SCAU000006-PA"/>
    <property type="gene ID" value="SCAU000006"/>
</dbReference>
<feature type="compositionally biased region" description="Polar residues" evidence="1">
    <location>
        <begin position="200"/>
        <end position="213"/>
    </location>
</feature>
<evidence type="ECO:0000313" key="3">
    <source>
        <dbReference type="Proteomes" id="UP000095300"/>
    </source>
</evidence>
<proteinExistence type="predicted"/>
<dbReference type="Proteomes" id="UP000095300">
    <property type="component" value="Unassembled WGS sequence"/>
</dbReference>
<dbReference type="AlphaFoldDB" id="A0A1I8NLA1"/>
<keyword evidence="3" id="KW-1185">Reference proteome</keyword>
<accession>A0A1I8NLA1</accession>
<sequence length="306" mass="33599">MGIRVFDNNEDVLSDEDCSTCCSCSQATTTTSSGITHKANISSHLKDKAYWDIVDNCKEVTLESNTSNLRIIGNNNRIYITHNLGNLIIIGNNTRLKVQNNHGQIKYTGNDGRISLGSESTQQMVDYIGCNGTLKIVNAMKFSKGKKCTAQSTVLTKKNKTPACRKYGETTAAATKKTSFCCCCKKHGSERKFVEIPEMKSTSNTKASSANRNPKSKEKSHSYGGPSCHSEQTHWETFSMLFKNMSKNSMPNLNSMGSHTEEVEGAAYCSKPNSAKNIVQTIENIVISNASNICISPYVRNITTQA</sequence>
<evidence type="ECO:0000256" key="1">
    <source>
        <dbReference type="SAM" id="MobiDB-lite"/>
    </source>
</evidence>
<organism evidence="2 3">
    <name type="scientific">Stomoxys calcitrans</name>
    <name type="common">Stable fly</name>
    <name type="synonym">Conops calcitrans</name>
    <dbReference type="NCBI Taxonomy" id="35570"/>
    <lineage>
        <taxon>Eukaryota</taxon>
        <taxon>Metazoa</taxon>
        <taxon>Ecdysozoa</taxon>
        <taxon>Arthropoda</taxon>
        <taxon>Hexapoda</taxon>
        <taxon>Insecta</taxon>
        <taxon>Pterygota</taxon>
        <taxon>Neoptera</taxon>
        <taxon>Endopterygota</taxon>
        <taxon>Diptera</taxon>
        <taxon>Brachycera</taxon>
        <taxon>Muscomorpha</taxon>
        <taxon>Muscoidea</taxon>
        <taxon>Muscidae</taxon>
        <taxon>Stomoxys</taxon>
    </lineage>
</organism>